<feature type="compositionally biased region" description="Basic and acidic residues" evidence="1">
    <location>
        <begin position="52"/>
        <end position="83"/>
    </location>
</feature>
<organism evidence="2">
    <name type="scientific">Arundo donax</name>
    <name type="common">Giant reed</name>
    <name type="synonym">Donax arundinaceus</name>
    <dbReference type="NCBI Taxonomy" id="35708"/>
    <lineage>
        <taxon>Eukaryota</taxon>
        <taxon>Viridiplantae</taxon>
        <taxon>Streptophyta</taxon>
        <taxon>Embryophyta</taxon>
        <taxon>Tracheophyta</taxon>
        <taxon>Spermatophyta</taxon>
        <taxon>Magnoliopsida</taxon>
        <taxon>Liliopsida</taxon>
        <taxon>Poales</taxon>
        <taxon>Poaceae</taxon>
        <taxon>PACMAD clade</taxon>
        <taxon>Arundinoideae</taxon>
        <taxon>Arundineae</taxon>
        <taxon>Arundo</taxon>
    </lineage>
</organism>
<name>A0A0A9DG18_ARUDO</name>
<feature type="region of interest" description="Disordered" evidence="1">
    <location>
        <begin position="41"/>
        <end position="84"/>
    </location>
</feature>
<evidence type="ECO:0000256" key="1">
    <source>
        <dbReference type="SAM" id="MobiDB-lite"/>
    </source>
</evidence>
<feature type="region of interest" description="Disordered" evidence="1">
    <location>
        <begin position="321"/>
        <end position="344"/>
    </location>
</feature>
<evidence type="ECO:0000313" key="2">
    <source>
        <dbReference type="EMBL" id="JAD87539.1"/>
    </source>
</evidence>
<dbReference type="EMBL" id="GBRH01210356">
    <property type="protein sequence ID" value="JAD87539.1"/>
    <property type="molecule type" value="Transcribed_RNA"/>
</dbReference>
<accession>A0A0A9DG18</accession>
<protein>
    <submittedName>
        <fullName evidence="2">Uncharacterized protein</fullName>
    </submittedName>
</protein>
<dbReference type="AlphaFoldDB" id="A0A0A9DG18"/>
<proteinExistence type="predicted"/>
<reference evidence="2" key="2">
    <citation type="journal article" date="2015" name="Data Brief">
        <title>Shoot transcriptome of the giant reed, Arundo donax.</title>
        <authorList>
            <person name="Barrero R.A."/>
            <person name="Guerrero F.D."/>
            <person name="Moolhuijzen P."/>
            <person name="Goolsby J.A."/>
            <person name="Tidwell J."/>
            <person name="Bellgard S.E."/>
            <person name="Bellgard M.I."/>
        </authorList>
    </citation>
    <scope>NUCLEOTIDE SEQUENCE</scope>
    <source>
        <tissue evidence="2">Shoot tissue taken approximately 20 cm above the soil surface</tissue>
    </source>
</reference>
<sequence>MQTSSIVSLASYAIGGGISKQKDIVSELDDVAVTEEDVMTNTIGTNETSEDSPVKVDEFGLSRQDNKRTKIDERHSASDHEIESNQQKKLMVTNPIDNFPIIVEPIESFTEKSVGTPDIVQPEHQLDSTPDHWAIPKEENNVVGPYYPSTEISSSTSSTVLPHEEGGNNTLGWKGTLLKYSISPPASMDNTYLMSKILLLHSLDKTLDVAPKNLRLAFDEHVNGIGNHIKDDVAYVQVISKILITELTPKYDFSEMFSDDLVLKIEEANRVASSYREKELTLYDRQIILGALDQLPIILAQIESLVMQIKLRLETVKKFDENEKEPDENSHGKNEDGREDEKLEKEKKPVWLHVMRLLVFGGIVVAMVSSGGNK</sequence>
<reference evidence="2" key="1">
    <citation type="submission" date="2014-09" db="EMBL/GenBank/DDBJ databases">
        <authorList>
            <person name="Magalhaes I.L.F."/>
            <person name="Oliveira U."/>
            <person name="Santos F.R."/>
            <person name="Vidigal T.H.D.A."/>
            <person name="Brescovit A.D."/>
            <person name="Santos A.J."/>
        </authorList>
    </citation>
    <scope>NUCLEOTIDE SEQUENCE</scope>
    <source>
        <tissue evidence="2">Shoot tissue taken approximately 20 cm above the soil surface</tissue>
    </source>
</reference>